<feature type="non-terminal residue" evidence="1">
    <location>
        <position position="1"/>
    </location>
</feature>
<evidence type="ECO:0000313" key="1">
    <source>
        <dbReference type="EMBL" id="KKL75256.1"/>
    </source>
</evidence>
<dbReference type="PANTHER" id="PTHR10030:SF37">
    <property type="entry name" value="ALPHA-L-FUCOSIDASE-RELATED"/>
    <property type="match status" value="1"/>
</dbReference>
<dbReference type="PANTHER" id="PTHR10030">
    <property type="entry name" value="ALPHA-L-FUCOSIDASE"/>
    <property type="match status" value="1"/>
</dbReference>
<dbReference type="InterPro" id="IPR017853">
    <property type="entry name" value="GH"/>
</dbReference>
<dbReference type="InterPro" id="IPR000933">
    <property type="entry name" value="Glyco_hydro_29"/>
</dbReference>
<protein>
    <submittedName>
        <fullName evidence="1">Uncharacterized protein</fullName>
    </submittedName>
</protein>
<proteinExistence type="predicted"/>
<dbReference type="GO" id="GO:0016139">
    <property type="term" value="P:glycoside catabolic process"/>
    <property type="evidence" value="ECO:0007669"/>
    <property type="project" value="TreeGrafter"/>
</dbReference>
<gene>
    <name evidence="1" type="ORF">LCGC14_2056760</name>
</gene>
<name>A0A0F9F9Z5_9ZZZZ</name>
<dbReference type="EMBL" id="LAZR01024403">
    <property type="protein sequence ID" value="KKL75256.1"/>
    <property type="molecule type" value="Genomic_DNA"/>
</dbReference>
<sequence length="65" mass="7591">HELEFYAFVHFNMNTFTDIEWGTGGESPELFNPTELDLRQWARVCKEAGMKGLILTAKQTHRYTI</sequence>
<accession>A0A0F9F9Z5</accession>
<organism evidence="1">
    <name type="scientific">marine sediment metagenome</name>
    <dbReference type="NCBI Taxonomy" id="412755"/>
    <lineage>
        <taxon>unclassified sequences</taxon>
        <taxon>metagenomes</taxon>
        <taxon>ecological metagenomes</taxon>
    </lineage>
</organism>
<comment type="caution">
    <text evidence="1">The sequence shown here is derived from an EMBL/GenBank/DDBJ whole genome shotgun (WGS) entry which is preliminary data.</text>
</comment>
<dbReference type="SUPFAM" id="SSF51445">
    <property type="entry name" value="(Trans)glycosidases"/>
    <property type="match status" value="1"/>
</dbReference>
<dbReference type="GO" id="GO:0004560">
    <property type="term" value="F:alpha-L-fucosidase activity"/>
    <property type="evidence" value="ECO:0007669"/>
    <property type="project" value="InterPro"/>
</dbReference>
<reference evidence="1" key="1">
    <citation type="journal article" date="2015" name="Nature">
        <title>Complex archaea that bridge the gap between prokaryotes and eukaryotes.</title>
        <authorList>
            <person name="Spang A."/>
            <person name="Saw J.H."/>
            <person name="Jorgensen S.L."/>
            <person name="Zaremba-Niedzwiedzka K."/>
            <person name="Martijn J."/>
            <person name="Lind A.E."/>
            <person name="van Eijk R."/>
            <person name="Schleper C."/>
            <person name="Guy L."/>
            <person name="Ettema T.J."/>
        </authorList>
    </citation>
    <scope>NUCLEOTIDE SEQUENCE</scope>
</reference>
<dbReference type="GO" id="GO:0006004">
    <property type="term" value="P:fucose metabolic process"/>
    <property type="evidence" value="ECO:0007669"/>
    <property type="project" value="TreeGrafter"/>
</dbReference>
<dbReference type="AlphaFoldDB" id="A0A0F9F9Z5"/>
<dbReference type="Gene3D" id="3.20.20.80">
    <property type="entry name" value="Glycosidases"/>
    <property type="match status" value="1"/>
</dbReference>
<dbReference type="GO" id="GO:0005764">
    <property type="term" value="C:lysosome"/>
    <property type="evidence" value="ECO:0007669"/>
    <property type="project" value="TreeGrafter"/>
</dbReference>